<comment type="caution">
    <text evidence="3">The sequence shown here is derived from an EMBL/GenBank/DDBJ whole genome shotgun (WGS) entry which is preliminary data.</text>
</comment>
<dbReference type="PANTHER" id="PTHR30388">
    <property type="entry name" value="ALDEHYDE OXIDOREDUCTASE MOLYBDENUM COFACTOR ASSEMBLY PROTEIN"/>
    <property type="match status" value="1"/>
</dbReference>
<dbReference type="RefSeq" id="WP_207366582.1">
    <property type="nucleotide sequence ID" value="NZ_JAFMYV010000012.1"/>
</dbReference>
<evidence type="ECO:0000259" key="1">
    <source>
        <dbReference type="Pfam" id="PF02625"/>
    </source>
</evidence>
<gene>
    <name evidence="3" type="ORF">J2I47_21005</name>
</gene>
<dbReference type="InterPro" id="IPR027051">
    <property type="entry name" value="XdhC_Rossmann_dom"/>
</dbReference>
<dbReference type="Gene3D" id="3.40.50.720">
    <property type="entry name" value="NAD(P)-binding Rossmann-like Domain"/>
    <property type="match status" value="1"/>
</dbReference>
<dbReference type="InterPro" id="IPR003777">
    <property type="entry name" value="XdhC_CoxI"/>
</dbReference>
<evidence type="ECO:0000313" key="4">
    <source>
        <dbReference type="Proteomes" id="UP000664034"/>
    </source>
</evidence>
<dbReference type="Proteomes" id="UP000664034">
    <property type="component" value="Unassembled WGS sequence"/>
</dbReference>
<sequence>MNEIKAIIDAYDHIDWATTQAALATVVRVEGSSYRRTGARMLVMSNGVWIGGISGGCLEGDALNRARLAIAKASPSKITYDTTTDDEHQIGVGLGCNGIIDVLFTPLIAHDAANPVNVLKACMNEPRQTHVLITVTGLRGNWSTIKEGDVIRYHAADSLNVLDNAAIQAQVDEQVHRRMARKMSAPLRFEGLAGEVLDAFIEILPPEIHLVLWGHQYDVYPLSRLVKQLGWRVTLVANPLKVNAKIVALVDAIVPPDQFDTLVFDEHTALVLMSHDYKTDKTNLPRVLATPVSYVGMLGPRVRSERIWAELADEGQPIADADMVRIHAPVGLDIGAVSPEEIALSLAAEIRADFSGRDGSYLRLRQSSIHVRETS</sequence>
<keyword evidence="4" id="KW-1185">Reference proteome</keyword>
<proteinExistence type="predicted"/>
<evidence type="ECO:0000259" key="2">
    <source>
        <dbReference type="Pfam" id="PF13478"/>
    </source>
</evidence>
<dbReference type="PANTHER" id="PTHR30388:SF6">
    <property type="entry name" value="XANTHINE DEHYDROGENASE SUBUNIT A-RELATED"/>
    <property type="match status" value="1"/>
</dbReference>
<organism evidence="3 4">
    <name type="scientific">Fibrella rubiginis</name>
    <dbReference type="NCBI Taxonomy" id="2817060"/>
    <lineage>
        <taxon>Bacteria</taxon>
        <taxon>Pseudomonadati</taxon>
        <taxon>Bacteroidota</taxon>
        <taxon>Cytophagia</taxon>
        <taxon>Cytophagales</taxon>
        <taxon>Spirosomataceae</taxon>
        <taxon>Fibrella</taxon>
    </lineage>
</organism>
<protein>
    <submittedName>
        <fullName evidence="3">XdhC family protein</fullName>
    </submittedName>
</protein>
<evidence type="ECO:0000313" key="3">
    <source>
        <dbReference type="EMBL" id="MBO0939046.1"/>
    </source>
</evidence>
<dbReference type="EMBL" id="JAFMYV010000012">
    <property type="protein sequence ID" value="MBO0939046.1"/>
    <property type="molecule type" value="Genomic_DNA"/>
</dbReference>
<feature type="domain" description="XdhC Rossmann" evidence="2">
    <location>
        <begin position="210"/>
        <end position="350"/>
    </location>
</feature>
<feature type="domain" description="XdhC- CoxI" evidence="1">
    <location>
        <begin position="19"/>
        <end position="81"/>
    </location>
</feature>
<dbReference type="Pfam" id="PF13478">
    <property type="entry name" value="XdhC_C"/>
    <property type="match status" value="1"/>
</dbReference>
<accession>A0A939GIQ3</accession>
<dbReference type="InterPro" id="IPR052698">
    <property type="entry name" value="MoCofactor_Util/Proc"/>
</dbReference>
<name>A0A939GIQ3_9BACT</name>
<reference evidence="3" key="1">
    <citation type="submission" date="2021-03" db="EMBL/GenBank/DDBJ databases">
        <title>Fibrella sp. HMF5335 genome sequencing and assembly.</title>
        <authorList>
            <person name="Kang H."/>
            <person name="Kim H."/>
            <person name="Bae S."/>
            <person name="Joh K."/>
        </authorList>
    </citation>
    <scope>NUCLEOTIDE SEQUENCE</scope>
    <source>
        <strain evidence="3">HMF5335</strain>
    </source>
</reference>
<dbReference type="AlphaFoldDB" id="A0A939GIQ3"/>
<dbReference type="Pfam" id="PF02625">
    <property type="entry name" value="XdhC_CoxI"/>
    <property type="match status" value="1"/>
</dbReference>